<name>A0A846X5Q7_9ACTN</name>
<dbReference type="SUPFAM" id="SSF47823">
    <property type="entry name" value="lambda integrase-like, N-terminal domain"/>
    <property type="match status" value="1"/>
</dbReference>
<organism evidence="3 4">
    <name type="scientific">Tsukamurella spumae</name>
    <dbReference type="NCBI Taxonomy" id="44753"/>
    <lineage>
        <taxon>Bacteria</taxon>
        <taxon>Bacillati</taxon>
        <taxon>Actinomycetota</taxon>
        <taxon>Actinomycetes</taxon>
        <taxon>Mycobacteriales</taxon>
        <taxon>Tsukamurellaceae</taxon>
        <taxon>Tsukamurella</taxon>
    </lineage>
</organism>
<gene>
    <name evidence="3" type="ORF">HF999_14235</name>
</gene>
<proteinExistence type="predicted"/>
<evidence type="ECO:0000313" key="3">
    <source>
        <dbReference type="EMBL" id="NKY19522.1"/>
    </source>
</evidence>
<dbReference type="RefSeq" id="WP_168546516.1">
    <property type="nucleotide sequence ID" value="NZ_BAAAKS010000054.1"/>
</dbReference>
<dbReference type="Proteomes" id="UP000582646">
    <property type="component" value="Unassembled WGS sequence"/>
</dbReference>
<dbReference type="AlphaFoldDB" id="A0A846X5Q7"/>
<reference evidence="3 4" key="1">
    <citation type="submission" date="2020-04" db="EMBL/GenBank/DDBJ databases">
        <title>MicrobeNet Type strains.</title>
        <authorList>
            <person name="Nicholson A.C."/>
        </authorList>
    </citation>
    <scope>NUCLEOTIDE SEQUENCE [LARGE SCALE GENOMIC DNA]</scope>
    <source>
        <strain evidence="3 4">DSM 44113</strain>
    </source>
</reference>
<dbReference type="EMBL" id="JAAXOQ010000018">
    <property type="protein sequence ID" value="NKY19522.1"/>
    <property type="molecule type" value="Genomic_DNA"/>
</dbReference>
<feature type="region of interest" description="Disordered" evidence="2">
    <location>
        <begin position="250"/>
        <end position="277"/>
    </location>
</feature>
<comment type="caution">
    <text evidence="3">The sequence shown here is derived from an EMBL/GenBank/DDBJ whole genome shotgun (WGS) entry which is preliminary data.</text>
</comment>
<keyword evidence="4" id="KW-1185">Reference proteome</keyword>
<feature type="compositionally biased region" description="Pro residues" evidence="2">
    <location>
        <begin position="258"/>
        <end position="276"/>
    </location>
</feature>
<evidence type="ECO:0000313" key="4">
    <source>
        <dbReference type="Proteomes" id="UP000582646"/>
    </source>
</evidence>
<dbReference type="InterPro" id="IPR010998">
    <property type="entry name" value="Integrase_recombinase_N"/>
</dbReference>
<sequence>MTTVDGFGARDRATWTLWADWCAAVGEPVLPAPPAVLARFIAANPAATRTQRRRVAVINGAHRRAGHRPPGIAETVREAIDTARTARRHHLVDLAADVATHLPEGWPAALFARRDALLLVLATTGIGPTALSRLTAGQVYAAGAVDQLHITTCREQLSTANALVTAGVSPTAVLEEWLRLRALQHHVPSASATATALRGAPTPAVPALPDEAPIFTPLDGWGSPPLDTTAALSAPAIGALLRAHLAGGAPAHRHLAPRPTPELEPGPPEYPTPAPLDPRTYDRGIAARRAARSALADVDDVLDTVDARAGQLNEDLLQLLDYVTTD</sequence>
<accession>A0A846X5Q7</accession>
<dbReference type="Gene3D" id="1.10.150.130">
    <property type="match status" value="1"/>
</dbReference>
<evidence type="ECO:0000256" key="2">
    <source>
        <dbReference type="SAM" id="MobiDB-lite"/>
    </source>
</evidence>
<dbReference type="GO" id="GO:0003677">
    <property type="term" value="F:DNA binding"/>
    <property type="evidence" value="ECO:0007669"/>
    <property type="project" value="UniProtKB-KW"/>
</dbReference>
<evidence type="ECO:0000256" key="1">
    <source>
        <dbReference type="ARBA" id="ARBA00023125"/>
    </source>
</evidence>
<protein>
    <submittedName>
        <fullName evidence="3">Recombinase</fullName>
    </submittedName>
</protein>
<keyword evidence="1" id="KW-0238">DNA-binding</keyword>